<organism evidence="3 4">
    <name type="scientific">Durusdinium trenchii</name>
    <dbReference type="NCBI Taxonomy" id="1381693"/>
    <lineage>
        <taxon>Eukaryota</taxon>
        <taxon>Sar</taxon>
        <taxon>Alveolata</taxon>
        <taxon>Dinophyceae</taxon>
        <taxon>Suessiales</taxon>
        <taxon>Symbiodiniaceae</taxon>
        <taxon>Durusdinium</taxon>
    </lineage>
</organism>
<evidence type="ECO:0000259" key="2">
    <source>
        <dbReference type="PROSITE" id="PS51192"/>
    </source>
</evidence>
<comment type="caution">
    <text evidence="3">The sequence shown here is derived from an EMBL/GenBank/DDBJ whole genome shotgun (WGS) entry which is preliminary data.</text>
</comment>
<evidence type="ECO:0000313" key="4">
    <source>
        <dbReference type="Proteomes" id="UP001642484"/>
    </source>
</evidence>
<feature type="compositionally biased region" description="Polar residues" evidence="1">
    <location>
        <begin position="92"/>
        <end position="102"/>
    </location>
</feature>
<dbReference type="PANTHER" id="PTHR18934:SF145">
    <property type="entry name" value="ATP-DEPENDENT RNA HELICASE DHX57-RELATED"/>
    <property type="match status" value="1"/>
</dbReference>
<evidence type="ECO:0000313" key="3">
    <source>
        <dbReference type="EMBL" id="CAK9113995.1"/>
    </source>
</evidence>
<dbReference type="InterPro" id="IPR011545">
    <property type="entry name" value="DEAD/DEAH_box_helicase_dom"/>
</dbReference>
<dbReference type="InterPro" id="IPR014001">
    <property type="entry name" value="Helicase_ATP-bd"/>
</dbReference>
<dbReference type="Proteomes" id="UP001642484">
    <property type="component" value="Unassembled WGS sequence"/>
</dbReference>
<feature type="domain" description="Helicase ATP-binding" evidence="2">
    <location>
        <begin position="134"/>
        <end position="302"/>
    </location>
</feature>
<protein>
    <recommendedName>
        <fullName evidence="2">Helicase ATP-binding domain-containing protein</fullName>
    </recommendedName>
</protein>
<dbReference type="Pfam" id="PF00270">
    <property type="entry name" value="DEAD"/>
    <property type="match status" value="1"/>
</dbReference>
<feature type="non-terminal residue" evidence="3">
    <location>
        <position position="393"/>
    </location>
</feature>
<dbReference type="PANTHER" id="PTHR18934">
    <property type="entry name" value="ATP-DEPENDENT RNA HELICASE"/>
    <property type="match status" value="1"/>
</dbReference>
<dbReference type="InterPro" id="IPR027417">
    <property type="entry name" value="P-loop_NTPase"/>
</dbReference>
<sequence length="393" mass="43242">MKSLKAVQDALQAQPKLSPIASSPSPSPRSRSRSRQRAGPVPVPAAPGKDQAQWCDRMGAVKLRVSTKTWDALGALLRCLRSLRQAPRTAVAGTSGTAQRSGSCPLPPAVPPRPARAMAQRMELPTARQRTAFLEVVAQNPVVIVQGATGSGKTTQLPQYILEHAAEQNERCRILVTQPRRVSCVSVARRVSEERGEALGHTVGYAIRHEHRGGDASCLTYCTQGVLLRRLESDPELQGITHIFADEVHERSLEGDLLLLLLRELSRRRSSHHSLHIIAMSATFDAHRLQKYFTNGSIQPVVFKLPGKMFPVKTIFLEDALEITKHQPDGPLIPNRRLCLSRYRASTKYSGAPCSQAPKVEDLSNYSVQQRYGHLSTSTRSALAAMDPNHVNF</sequence>
<dbReference type="SUPFAM" id="SSF52540">
    <property type="entry name" value="P-loop containing nucleoside triphosphate hydrolases"/>
    <property type="match status" value="1"/>
</dbReference>
<feature type="region of interest" description="Disordered" evidence="1">
    <location>
        <begin position="1"/>
        <end position="50"/>
    </location>
</feature>
<dbReference type="Gene3D" id="3.40.50.300">
    <property type="entry name" value="P-loop containing nucleotide triphosphate hydrolases"/>
    <property type="match status" value="1"/>
</dbReference>
<accession>A0ABP0SNM0</accession>
<dbReference type="PROSITE" id="PS51192">
    <property type="entry name" value="HELICASE_ATP_BIND_1"/>
    <property type="match status" value="1"/>
</dbReference>
<evidence type="ECO:0000256" key="1">
    <source>
        <dbReference type="SAM" id="MobiDB-lite"/>
    </source>
</evidence>
<gene>
    <name evidence="3" type="ORF">CCMP2556_LOCUS52736</name>
</gene>
<dbReference type="SMART" id="SM00487">
    <property type="entry name" value="DEXDc"/>
    <property type="match status" value="1"/>
</dbReference>
<keyword evidence="4" id="KW-1185">Reference proteome</keyword>
<reference evidence="3 4" key="1">
    <citation type="submission" date="2024-02" db="EMBL/GenBank/DDBJ databases">
        <authorList>
            <person name="Chen Y."/>
            <person name="Shah S."/>
            <person name="Dougan E. K."/>
            <person name="Thang M."/>
            <person name="Chan C."/>
        </authorList>
    </citation>
    <scope>NUCLEOTIDE SEQUENCE [LARGE SCALE GENOMIC DNA]</scope>
</reference>
<name>A0ABP0SNM0_9DINO</name>
<dbReference type="EMBL" id="CAXAMN010027938">
    <property type="protein sequence ID" value="CAK9113995.1"/>
    <property type="molecule type" value="Genomic_DNA"/>
</dbReference>
<dbReference type="CDD" id="cd17917">
    <property type="entry name" value="DEXHc_RHA-like"/>
    <property type="match status" value="1"/>
</dbReference>
<proteinExistence type="predicted"/>
<feature type="region of interest" description="Disordered" evidence="1">
    <location>
        <begin position="90"/>
        <end position="113"/>
    </location>
</feature>